<keyword evidence="3 6" id="KW-0812">Transmembrane</keyword>
<dbReference type="PANTHER" id="PTHR12677:SF49">
    <property type="entry name" value="TVP38_TMEM64 FAMILY MEMBRANE PROTEIN"/>
    <property type="match status" value="1"/>
</dbReference>
<dbReference type="EMBL" id="FNID01000003">
    <property type="protein sequence ID" value="SDM68763.1"/>
    <property type="molecule type" value="Genomic_DNA"/>
</dbReference>
<accession>A0A1G9V9L3</accession>
<keyword evidence="5 6" id="KW-0472">Membrane</keyword>
<feature type="transmembrane region" description="Helical" evidence="6">
    <location>
        <begin position="106"/>
        <end position="123"/>
    </location>
</feature>
<evidence type="ECO:0000256" key="1">
    <source>
        <dbReference type="ARBA" id="ARBA00004651"/>
    </source>
</evidence>
<feature type="transmembrane region" description="Helical" evidence="6">
    <location>
        <begin position="69"/>
        <end position="100"/>
    </location>
</feature>
<protein>
    <recommendedName>
        <fullName evidence="6">TVP38/TMEM64 family membrane protein</fullName>
    </recommendedName>
</protein>
<comment type="subcellular location">
    <subcellularLocation>
        <location evidence="1 6">Cell membrane</location>
        <topology evidence="1 6">Multi-pass membrane protein</topology>
    </subcellularLocation>
</comment>
<dbReference type="PANTHER" id="PTHR12677">
    <property type="entry name" value="GOLGI APPARATUS MEMBRANE PROTEIN TVP38-RELATED"/>
    <property type="match status" value="1"/>
</dbReference>
<evidence type="ECO:0000256" key="3">
    <source>
        <dbReference type="ARBA" id="ARBA00022692"/>
    </source>
</evidence>
<keyword evidence="9" id="KW-1185">Reference proteome</keyword>
<keyword evidence="4 6" id="KW-1133">Transmembrane helix</keyword>
<sequence length="218" mass="24297">MQADLTPDFPNEAEAPVHLKKRKALKIAYNAASILGLLLAVAVCIYFYRMGIFTKPDAMQQYMAKQGAWAPLVFILIQIIQVVIPIIPGGVSLAAGVVIFGPWFGFAYNYIGICIGSIFNFLLSRHFGRPFVEAVISERLFKKYIGWLDKGKRFDTLFAWAIFLPVAPDDFLCMLAGISNMSFKKYVLIILLCKPLSILLYSIGLTTLLQYIAKMLGG</sequence>
<feature type="transmembrane region" description="Helical" evidence="6">
    <location>
        <begin position="157"/>
        <end position="180"/>
    </location>
</feature>
<evidence type="ECO:0000313" key="9">
    <source>
        <dbReference type="Proteomes" id="UP000199182"/>
    </source>
</evidence>
<organism evidence="8 9">
    <name type="scientific">Acetanaerobacterium elongatum</name>
    <dbReference type="NCBI Taxonomy" id="258515"/>
    <lineage>
        <taxon>Bacteria</taxon>
        <taxon>Bacillati</taxon>
        <taxon>Bacillota</taxon>
        <taxon>Clostridia</taxon>
        <taxon>Eubacteriales</taxon>
        <taxon>Oscillospiraceae</taxon>
        <taxon>Acetanaerobacterium</taxon>
    </lineage>
</organism>
<evidence type="ECO:0000256" key="6">
    <source>
        <dbReference type="RuleBase" id="RU366058"/>
    </source>
</evidence>
<dbReference type="AlphaFoldDB" id="A0A1G9V9L3"/>
<dbReference type="Pfam" id="PF09335">
    <property type="entry name" value="VTT_dom"/>
    <property type="match status" value="1"/>
</dbReference>
<feature type="domain" description="VTT" evidence="7">
    <location>
        <begin position="87"/>
        <end position="202"/>
    </location>
</feature>
<dbReference type="GO" id="GO:0005886">
    <property type="term" value="C:plasma membrane"/>
    <property type="evidence" value="ECO:0007669"/>
    <property type="project" value="UniProtKB-SubCell"/>
</dbReference>
<proteinExistence type="inferred from homology"/>
<evidence type="ECO:0000256" key="4">
    <source>
        <dbReference type="ARBA" id="ARBA00022989"/>
    </source>
</evidence>
<evidence type="ECO:0000313" key="8">
    <source>
        <dbReference type="EMBL" id="SDM68763.1"/>
    </source>
</evidence>
<name>A0A1G9V9L3_9FIRM</name>
<dbReference type="InterPro" id="IPR015414">
    <property type="entry name" value="TMEM64"/>
</dbReference>
<dbReference type="Proteomes" id="UP000199182">
    <property type="component" value="Unassembled WGS sequence"/>
</dbReference>
<dbReference type="RefSeq" id="WP_242871662.1">
    <property type="nucleotide sequence ID" value="NZ_FNID01000003.1"/>
</dbReference>
<dbReference type="InterPro" id="IPR032816">
    <property type="entry name" value="VTT_dom"/>
</dbReference>
<keyword evidence="2 6" id="KW-1003">Cell membrane</keyword>
<evidence type="ECO:0000259" key="7">
    <source>
        <dbReference type="Pfam" id="PF09335"/>
    </source>
</evidence>
<feature type="transmembrane region" description="Helical" evidence="6">
    <location>
        <begin position="27"/>
        <end position="48"/>
    </location>
</feature>
<comment type="similarity">
    <text evidence="6">Belongs to the TVP38/TMEM64 family.</text>
</comment>
<dbReference type="STRING" id="258515.SAMN05192585_10397"/>
<evidence type="ECO:0000256" key="5">
    <source>
        <dbReference type="ARBA" id="ARBA00023136"/>
    </source>
</evidence>
<gene>
    <name evidence="8" type="ORF">SAMN05192585_10397</name>
</gene>
<feature type="transmembrane region" description="Helical" evidence="6">
    <location>
        <begin position="186"/>
        <end position="213"/>
    </location>
</feature>
<reference evidence="8 9" key="1">
    <citation type="submission" date="2016-10" db="EMBL/GenBank/DDBJ databases">
        <authorList>
            <person name="de Groot N.N."/>
        </authorList>
    </citation>
    <scope>NUCLEOTIDE SEQUENCE [LARGE SCALE GENOMIC DNA]</scope>
    <source>
        <strain evidence="8 9">CGMCC 1.5012</strain>
    </source>
</reference>
<evidence type="ECO:0000256" key="2">
    <source>
        <dbReference type="ARBA" id="ARBA00022475"/>
    </source>
</evidence>